<evidence type="ECO:0000256" key="13">
    <source>
        <dbReference type="RuleBase" id="RU361207"/>
    </source>
</evidence>
<dbReference type="InterPro" id="IPR004193">
    <property type="entry name" value="Glyco_hydro_13_N"/>
</dbReference>
<accession>A0ABU0J5Y2</accession>
<comment type="similarity">
    <text evidence="2 13">Belongs to the disproportionating enzyme family.</text>
</comment>
<dbReference type="InterPro" id="IPR006047">
    <property type="entry name" value="GH13_cat_dom"/>
</dbReference>
<name>A0ABU0J5Y2_9HYPH</name>
<comment type="caution">
    <text evidence="15">The sequence shown here is derived from an EMBL/GenBank/DDBJ whole genome shotgun (WGS) entry which is preliminary data.</text>
</comment>
<dbReference type="InterPro" id="IPR014756">
    <property type="entry name" value="Ig_E-set"/>
</dbReference>
<evidence type="ECO:0000259" key="14">
    <source>
        <dbReference type="SMART" id="SM00642"/>
    </source>
</evidence>
<dbReference type="NCBIfam" id="TIGR02100">
    <property type="entry name" value="glgX_debranch"/>
    <property type="match status" value="1"/>
</dbReference>
<feature type="domain" description="Glycosyl hydrolase family 13 catalytic" evidence="14">
    <location>
        <begin position="158"/>
        <end position="559"/>
    </location>
</feature>
<keyword evidence="8 15" id="KW-0378">Hydrolase</keyword>
<evidence type="ECO:0000256" key="11">
    <source>
        <dbReference type="ARBA" id="ARBA00031423"/>
    </source>
</evidence>
<dbReference type="Pfam" id="PF02922">
    <property type="entry name" value="CBM_48"/>
    <property type="match status" value="1"/>
</dbReference>
<dbReference type="Proteomes" id="UP001242480">
    <property type="component" value="Unassembled WGS sequence"/>
</dbReference>
<keyword evidence="16" id="KW-1185">Reference proteome</keyword>
<evidence type="ECO:0000313" key="15">
    <source>
        <dbReference type="EMBL" id="MDQ0469677.1"/>
    </source>
</evidence>
<evidence type="ECO:0000256" key="3">
    <source>
        <dbReference type="ARBA" id="ARBA00008061"/>
    </source>
</evidence>
<dbReference type="CDD" id="cd11326">
    <property type="entry name" value="AmyAc_Glg_debranch"/>
    <property type="match status" value="1"/>
</dbReference>
<dbReference type="GO" id="GO:0016798">
    <property type="term" value="F:hydrolase activity, acting on glycosyl bonds"/>
    <property type="evidence" value="ECO:0007669"/>
    <property type="project" value="UniProtKB-KW"/>
</dbReference>
<comment type="similarity">
    <text evidence="3">Belongs to the glycosyl hydrolase 13 family.</text>
</comment>
<dbReference type="SMART" id="SM00642">
    <property type="entry name" value="Aamy"/>
    <property type="match status" value="1"/>
</dbReference>
<dbReference type="InterPro" id="IPR013780">
    <property type="entry name" value="Glyco_hydro_b"/>
</dbReference>
<dbReference type="SUPFAM" id="SSF51011">
    <property type="entry name" value="Glycosyl hydrolase domain"/>
    <property type="match status" value="1"/>
</dbReference>
<evidence type="ECO:0000256" key="7">
    <source>
        <dbReference type="ARBA" id="ARBA00022679"/>
    </source>
</evidence>
<dbReference type="NCBIfam" id="TIGR00217">
    <property type="entry name" value="malQ"/>
    <property type="match status" value="1"/>
</dbReference>
<dbReference type="Gene3D" id="2.60.40.10">
    <property type="entry name" value="Immunoglobulins"/>
    <property type="match status" value="1"/>
</dbReference>
<keyword evidence="7 13" id="KW-0808">Transferase</keyword>
<evidence type="ECO:0000313" key="16">
    <source>
        <dbReference type="Proteomes" id="UP001242480"/>
    </source>
</evidence>
<dbReference type="PANTHER" id="PTHR43002">
    <property type="entry name" value="GLYCOGEN DEBRANCHING ENZYME"/>
    <property type="match status" value="1"/>
</dbReference>
<protein>
    <recommendedName>
        <fullName evidence="5 13">4-alpha-glucanotransferase</fullName>
        <ecNumber evidence="4 13">2.4.1.25</ecNumber>
    </recommendedName>
    <alternativeName>
        <fullName evidence="11 13">Amylomaltase</fullName>
    </alternativeName>
    <alternativeName>
        <fullName evidence="12 13">Disproportionating enzyme</fullName>
    </alternativeName>
</protein>
<dbReference type="InterPro" id="IPR013783">
    <property type="entry name" value="Ig-like_fold"/>
</dbReference>
<evidence type="ECO:0000256" key="5">
    <source>
        <dbReference type="ARBA" id="ARBA00020295"/>
    </source>
</evidence>
<sequence>MSILPGLPEPLGVTLGDDGANVAVFSADAERIELCLFGEDGSETRLVLPDRTGDVHHGFVPGLLDGRLYGFRAHGPWRPQEGLRFNPAKLLIDPYATRLVRPEGLTSAMPGHGIEGLDDLVLDPTDTAPFVPKGVIEAPARPAAAGPVVAPGGRIVYELNVKGFTRRHPAVPETIRGTFAGLAHPAAIRHLVELGVTTVELMPAAAWIDERHLPGLGLSNSWGYNSVAFLAPDPRLAPGGMAEVAAAVAALHQAGLEVILDVVFNHTAESDERGQTLSLRGLDNRTYYRLHEDRRFYVNDTGCGHTLALDRPAPLRLVMDALRHWAGAGGFDGFRFDLAPVLGRTAAGFTPEAPLLAAIAQDPVLRGRLMLAEPWDIGSGGYRLGGFPAPWGEWNDRYRDDVRRFWRGDAAVGALATRLAGSADIFAPTHRPPSASVNFVAAHDGFTLADLVSHAGKHNEANGEGNRDGHSGEVAWNNGAEGPSQDRAVAAARARDARALLATLLVSRGTPMLGMGDELGRSQAGNNNAYAQDNETTWVDWEHADRDLVDFVRRLVALRRAQPALTEDRWLTGLAGEAGAPDVTWLAPDGGAMSAGRWNDPATRTLGMLLAPQRSAAGRVLVWLHAGGEPLSVTLPETGRSRRWRRAFGAANQPLEGDDALFSGFERAELGPRSVAVFVEEEGRGAARGGDVDPAFLDRLALLAGIAPDWWEVSGKHTLVSRDTKRALLDAMGLPSATMGQARESHERLLALRPPQASADRCFVPEALTGERRRFGLSTQLYTLRRAGDQGVGDFTTLRRLAEAAAARGAATVALNPLHAMFASDRDRASPYQPSDRRFLDPIYLDLDAVPEIAAAGGRAEAPADEASGRLVDWAGVWRRKRAVLERCFEVAQSRPDRWAAVEAFRAECGEALQRFALFQALEGETGGTDFRAADPGPATSERRRAVDFAVYLQFLADAQLARAADSGLAVGLYRDLAVGAAPDGAEVWSSPGAFMKGVTVGAPPDPFSAAGQIWNIPPLDPIALQATDYAHVRELLRANMRHAGALRIDHVMALTRLFVVPQGAPAAQGAYVAFPMEGLLRVLAEESRRAACLVVGEDLGTVPEGFRERMDAAGAFSYRVLFFERDGSAFRPPEAYPARAVACVATHDLPTLKGWWSGADLALDRRLGRSLPPEAEAERAAEKRALAAAVGQADGDLTPGLVGAIHGFLAASAAALVLAQVEDLAGEAEPVNVPGTDRDYPNWRRRLDGEAEALLETDAARAVFAAMREAGR</sequence>
<comment type="catalytic activity">
    <reaction evidence="1 13">
        <text>Transfers a segment of a (1-&gt;4)-alpha-D-glucan to a new position in an acceptor, which may be glucose or a (1-&gt;4)-alpha-D-glucan.</text>
        <dbReference type="EC" id="2.4.1.25"/>
    </reaction>
</comment>
<dbReference type="InterPro" id="IPR044505">
    <property type="entry name" value="GlgX_Isoamylase_N_E_set"/>
</dbReference>
<dbReference type="InterPro" id="IPR017853">
    <property type="entry name" value="GH"/>
</dbReference>
<organism evidence="15 16">
    <name type="scientific">Labrys wisconsinensis</name>
    <dbReference type="NCBI Taxonomy" id="425677"/>
    <lineage>
        <taxon>Bacteria</taxon>
        <taxon>Pseudomonadati</taxon>
        <taxon>Pseudomonadota</taxon>
        <taxon>Alphaproteobacteria</taxon>
        <taxon>Hyphomicrobiales</taxon>
        <taxon>Xanthobacteraceae</taxon>
        <taxon>Labrys</taxon>
    </lineage>
</organism>
<dbReference type="EC" id="2.4.1.25" evidence="4 13"/>
<evidence type="ECO:0000256" key="1">
    <source>
        <dbReference type="ARBA" id="ARBA00000439"/>
    </source>
</evidence>
<evidence type="ECO:0000256" key="4">
    <source>
        <dbReference type="ARBA" id="ARBA00012560"/>
    </source>
</evidence>
<proteinExistence type="inferred from homology"/>
<dbReference type="RefSeq" id="WP_307272585.1">
    <property type="nucleotide sequence ID" value="NZ_JAUSVX010000004.1"/>
</dbReference>
<dbReference type="InterPro" id="IPR011837">
    <property type="entry name" value="Glycogen_debranch_GlgX"/>
</dbReference>
<evidence type="ECO:0000256" key="8">
    <source>
        <dbReference type="ARBA" id="ARBA00022801"/>
    </source>
</evidence>
<gene>
    <name evidence="15" type="ORF">QO011_002693</name>
</gene>
<dbReference type="Gene3D" id="2.60.40.1180">
    <property type="entry name" value="Golgi alpha-mannosidase II"/>
    <property type="match status" value="1"/>
</dbReference>
<dbReference type="SUPFAM" id="SSF81296">
    <property type="entry name" value="E set domains"/>
    <property type="match status" value="1"/>
</dbReference>
<evidence type="ECO:0000256" key="9">
    <source>
        <dbReference type="ARBA" id="ARBA00023277"/>
    </source>
</evidence>
<dbReference type="SUPFAM" id="SSF51445">
    <property type="entry name" value="(Trans)glycosidases"/>
    <property type="match status" value="2"/>
</dbReference>
<keyword evidence="10 15" id="KW-0326">Glycosidase</keyword>
<reference evidence="15 16" key="1">
    <citation type="submission" date="2023-07" db="EMBL/GenBank/DDBJ databases">
        <title>Genomic Encyclopedia of Type Strains, Phase IV (KMG-IV): sequencing the most valuable type-strain genomes for metagenomic binning, comparative biology and taxonomic classification.</title>
        <authorList>
            <person name="Goeker M."/>
        </authorList>
    </citation>
    <scope>NUCLEOTIDE SEQUENCE [LARGE SCALE GENOMIC DNA]</scope>
    <source>
        <strain evidence="15 16">DSM 19619</strain>
    </source>
</reference>
<dbReference type="InterPro" id="IPR003385">
    <property type="entry name" value="Glyco_hydro_77"/>
</dbReference>
<dbReference type="Gene3D" id="3.20.20.80">
    <property type="entry name" value="Glycosidases"/>
    <property type="match status" value="2"/>
</dbReference>
<evidence type="ECO:0000256" key="2">
    <source>
        <dbReference type="ARBA" id="ARBA00005684"/>
    </source>
</evidence>
<evidence type="ECO:0000256" key="12">
    <source>
        <dbReference type="ARBA" id="ARBA00031501"/>
    </source>
</evidence>
<dbReference type="CDD" id="cd02856">
    <property type="entry name" value="E_set_GDE_Isoamylase_N"/>
    <property type="match status" value="1"/>
</dbReference>
<dbReference type="Pfam" id="PF02446">
    <property type="entry name" value="Glyco_hydro_77"/>
    <property type="match status" value="1"/>
</dbReference>
<keyword evidence="9 13" id="KW-0119">Carbohydrate metabolism</keyword>
<keyword evidence="6 13" id="KW-0328">Glycosyltransferase</keyword>
<evidence type="ECO:0000256" key="10">
    <source>
        <dbReference type="ARBA" id="ARBA00023295"/>
    </source>
</evidence>
<dbReference type="EMBL" id="JAUSVX010000004">
    <property type="protein sequence ID" value="MDQ0469677.1"/>
    <property type="molecule type" value="Genomic_DNA"/>
</dbReference>
<evidence type="ECO:0000256" key="6">
    <source>
        <dbReference type="ARBA" id="ARBA00022676"/>
    </source>
</evidence>